<organism evidence="16 17">
    <name type="scientific">Pseudocercospora musae</name>
    <dbReference type="NCBI Taxonomy" id="113226"/>
    <lineage>
        <taxon>Eukaryota</taxon>
        <taxon>Fungi</taxon>
        <taxon>Dikarya</taxon>
        <taxon>Ascomycota</taxon>
        <taxon>Pezizomycotina</taxon>
        <taxon>Dothideomycetes</taxon>
        <taxon>Dothideomycetidae</taxon>
        <taxon>Mycosphaerellales</taxon>
        <taxon>Mycosphaerellaceae</taxon>
        <taxon>Pseudocercospora</taxon>
    </lineage>
</organism>
<gene>
    <name evidence="16" type="ORF">AC579_5511</name>
</gene>
<dbReference type="CDD" id="cd11565">
    <property type="entry name" value="RWD_Spc24"/>
    <property type="match status" value="1"/>
</dbReference>
<dbReference type="GO" id="GO:0005634">
    <property type="term" value="C:nucleus"/>
    <property type="evidence" value="ECO:0007669"/>
    <property type="project" value="UniProtKB-SubCell"/>
</dbReference>
<evidence type="ECO:0000256" key="6">
    <source>
        <dbReference type="ARBA" id="ARBA00022454"/>
    </source>
</evidence>
<dbReference type="Gene3D" id="3.30.160.430">
    <property type="match status" value="1"/>
</dbReference>
<comment type="similarity">
    <text evidence="4">Belongs to the SPC24 family.</text>
</comment>
<feature type="region of interest" description="Disordered" evidence="15">
    <location>
        <begin position="240"/>
        <end position="361"/>
    </location>
</feature>
<keyword evidence="10 14" id="KW-0175">Coiled coil</keyword>
<dbReference type="SUPFAM" id="SSF143026">
    <property type="entry name" value="Kinetochore globular domain"/>
    <property type="match status" value="1"/>
</dbReference>
<dbReference type="GO" id="GO:0008017">
    <property type="term" value="F:microtubule binding"/>
    <property type="evidence" value="ECO:0007669"/>
    <property type="project" value="TreeGrafter"/>
</dbReference>
<dbReference type="EMBL" id="LFZO01000048">
    <property type="protein sequence ID" value="KXT15906.1"/>
    <property type="molecule type" value="Genomic_DNA"/>
</dbReference>
<evidence type="ECO:0000313" key="16">
    <source>
        <dbReference type="EMBL" id="KXT15906.1"/>
    </source>
</evidence>
<proteinExistence type="inferred from homology"/>
<evidence type="ECO:0000256" key="14">
    <source>
        <dbReference type="SAM" id="Coils"/>
    </source>
</evidence>
<evidence type="ECO:0000256" key="10">
    <source>
        <dbReference type="ARBA" id="ARBA00023054"/>
    </source>
</evidence>
<accession>A0A139IMY2</accession>
<keyword evidence="13" id="KW-0137">Centromere</keyword>
<evidence type="ECO:0000256" key="4">
    <source>
        <dbReference type="ARBA" id="ARBA00007804"/>
    </source>
</evidence>
<evidence type="ECO:0000256" key="3">
    <source>
        <dbReference type="ARBA" id="ARBA00004629"/>
    </source>
</evidence>
<keyword evidence="7" id="KW-0132">Cell division</keyword>
<evidence type="ECO:0000256" key="8">
    <source>
        <dbReference type="ARBA" id="ARBA00022776"/>
    </source>
</evidence>
<dbReference type="AlphaFoldDB" id="A0A139IMY2"/>
<feature type="compositionally biased region" description="Basic and acidic residues" evidence="15">
    <location>
        <begin position="336"/>
        <end position="348"/>
    </location>
</feature>
<evidence type="ECO:0000256" key="15">
    <source>
        <dbReference type="SAM" id="MobiDB-lite"/>
    </source>
</evidence>
<evidence type="ECO:0000256" key="13">
    <source>
        <dbReference type="ARBA" id="ARBA00023328"/>
    </source>
</evidence>
<protein>
    <recommendedName>
        <fullName evidence="5">Probable kinetochore protein SPC24</fullName>
    </recommendedName>
</protein>
<evidence type="ECO:0000313" key="17">
    <source>
        <dbReference type="Proteomes" id="UP000073492"/>
    </source>
</evidence>
<dbReference type="STRING" id="113226.A0A139IMY2"/>
<evidence type="ECO:0000256" key="9">
    <source>
        <dbReference type="ARBA" id="ARBA00022838"/>
    </source>
</evidence>
<dbReference type="GO" id="GO:0007059">
    <property type="term" value="P:chromosome segregation"/>
    <property type="evidence" value="ECO:0007669"/>
    <property type="project" value="TreeGrafter"/>
</dbReference>
<dbReference type="PANTHER" id="PTHR22142:SF2">
    <property type="entry name" value="KINETOCHORE PROTEIN SPC24"/>
    <property type="match status" value="1"/>
</dbReference>
<keyword evidence="12" id="KW-0131">Cell cycle</keyword>
<evidence type="ECO:0000256" key="7">
    <source>
        <dbReference type="ARBA" id="ARBA00022618"/>
    </source>
</evidence>
<evidence type="ECO:0000256" key="12">
    <source>
        <dbReference type="ARBA" id="ARBA00023306"/>
    </source>
</evidence>
<keyword evidence="17" id="KW-1185">Reference proteome</keyword>
<comment type="subcellular location">
    <subcellularLocation>
        <location evidence="3">Chromosome</location>
        <location evidence="3">Centromere</location>
        <location evidence="3">Kinetochore</location>
    </subcellularLocation>
    <subcellularLocation>
        <location evidence="2">Cytoplasm</location>
        <location evidence="2">Cytoskeleton</location>
        <location evidence="2">Microtubule organizing center</location>
    </subcellularLocation>
    <subcellularLocation>
        <location evidence="1">Nucleus</location>
    </subcellularLocation>
</comment>
<keyword evidence="9" id="KW-0995">Kinetochore</keyword>
<feature type="coiled-coil region" evidence="14">
    <location>
        <begin position="97"/>
        <end position="124"/>
    </location>
</feature>
<dbReference type="Proteomes" id="UP000073492">
    <property type="component" value="Unassembled WGS sequence"/>
</dbReference>
<sequence length="815" mass="91307">MVLFDEDPVELMSQATSQFHIAPDKDALSRVSDTLNTLDSSRQQRLNAQHTALKSLSRRLNNLKGAYDYEEERHDAGKHAQDMLKMDTEKFRIAKGVNDAEIESERLSGELAALKQQLETLEKEGVEGGRNSERQSEDETVLKLQFYRSLGIDARKDEKTGEYTRAVIRNPDKGNVNVININGTMTKSYYAGMFWDSIKDEPIVLLPPGALFSSVPFEPPIKAMSDPTFSKKNIKKWLSKMKSSPPRKNRFAHGANDASTDPENAKDASLERMVSSMGASKSSTMNGESSKTDNASDASFESHNEHSRRATSWPSHQPGEFLELASESTGDSLQQKSERVRLGHDERAATGPRADAIDPESCQRPFSKTLRRKISTKTSVSSGPKDNDALLDTSKHGKMGLPPLPHRAKVRLMFRFEKNLAYSYLREDEVHQIAFNASPESLVAIVQRACTRVCREQYAHLLRYLLSIGSDLDMNAYMAFGDGRDEFINKDQLGRFRWGSIVDLFPTSIDLSKDFEIPIKIKVSVVNKVEPLPPPASIDIWKQHRLGWYEGIGKQSFGEDGTFRNMDTGLILEFANGNASTHHNILTPERCFSTHPLIMIGDPCQGEVTDVLVTSLSFAGRPAPYQADDMTVRNRVAQYLAESQHDTSTDSMLPILPTLTYQPLLEQPTAPRSEERLHLAVRLVNHLEAKNLRYVKLPANVLINAEGSTNAVILRSLITARLQDMVVKKPKGYDWGPDSLVSIARLFDPQAERHWWIDIWVMPQSRSVGAYRRLAKKGGAGKNLASFLDPAMVQEGDRRLWVEAHLLGAKEEDGF</sequence>
<dbReference type="GO" id="GO:0051301">
    <property type="term" value="P:cell division"/>
    <property type="evidence" value="ECO:0007669"/>
    <property type="project" value="UniProtKB-KW"/>
</dbReference>
<evidence type="ECO:0000256" key="2">
    <source>
        <dbReference type="ARBA" id="ARBA00004267"/>
    </source>
</evidence>
<keyword evidence="8" id="KW-0498">Mitosis</keyword>
<dbReference type="InterPro" id="IPR038066">
    <property type="entry name" value="Spc24_Fungi_globular_sf"/>
</dbReference>
<dbReference type="GO" id="GO:0031262">
    <property type="term" value="C:Ndc80 complex"/>
    <property type="evidence" value="ECO:0007669"/>
    <property type="project" value="TreeGrafter"/>
</dbReference>
<evidence type="ECO:0000256" key="1">
    <source>
        <dbReference type="ARBA" id="ARBA00004123"/>
    </source>
</evidence>
<dbReference type="PANTHER" id="PTHR22142">
    <property type="match status" value="1"/>
</dbReference>
<reference evidence="16 17" key="1">
    <citation type="submission" date="2015-07" db="EMBL/GenBank/DDBJ databases">
        <title>Comparative genomics of the Sigatoka disease complex on banana suggests a link between parallel evolutionary changes in Pseudocercospora fijiensis and Pseudocercospora eumusae and increased virulence on the banana host.</title>
        <authorList>
            <person name="Chang T.-C."/>
            <person name="Salvucci A."/>
            <person name="Crous P.W."/>
            <person name="Stergiopoulos I."/>
        </authorList>
    </citation>
    <scope>NUCLEOTIDE SEQUENCE [LARGE SCALE GENOMIC DNA]</scope>
    <source>
        <strain evidence="16 17">CBS 116634</strain>
    </source>
</reference>
<keyword evidence="11" id="KW-0539">Nucleus</keyword>
<dbReference type="OrthoDB" id="3647264at2759"/>
<dbReference type="Pfam" id="PF08286">
    <property type="entry name" value="Spc24"/>
    <property type="match status" value="1"/>
</dbReference>
<name>A0A139IMY2_9PEZI</name>
<dbReference type="GO" id="GO:0005815">
    <property type="term" value="C:microtubule organizing center"/>
    <property type="evidence" value="ECO:0007669"/>
    <property type="project" value="UniProtKB-SubCell"/>
</dbReference>
<keyword evidence="6" id="KW-0158">Chromosome</keyword>
<feature type="compositionally biased region" description="Basic residues" evidence="15">
    <location>
        <begin position="240"/>
        <end position="251"/>
    </location>
</feature>
<dbReference type="InterPro" id="IPR013252">
    <property type="entry name" value="Ndc80_Spc24"/>
</dbReference>
<evidence type="ECO:0000256" key="11">
    <source>
        <dbReference type="ARBA" id="ARBA00023242"/>
    </source>
</evidence>
<feature type="compositionally biased region" description="Polar residues" evidence="15">
    <location>
        <begin position="277"/>
        <end position="299"/>
    </location>
</feature>
<comment type="caution">
    <text evidence="16">The sequence shown here is derived from an EMBL/GenBank/DDBJ whole genome shotgun (WGS) entry which is preliminary data.</text>
</comment>
<evidence type="ECO:0000256" key="5">
    <source>
        <dbReference type="ARBA" id="ARBA00013874"/>
    </source>
</evidence>
<feature type="compositionally biased region" description="Polar residues" evidence="15">
    <location>
        <begin position="326"/>
        <end position="335"/>
    </location>
</feature>